<evidence type="ECO:0000256" key="5">
    <source>
        <dbReference type="ARBA" id="ARBA00022806"/>
    </source>
</evidence>
<evidence type="ECO:0000313" key="19">
    <source>
        <dbReference type="Proteomes" id="UP000191110"/>
    </source>
</evidence>
<dbReference type="Gene3D" id="3.40.50.300">
    <property type="entry name" value="P-loop containing nucleotide triphosphate hydrolases"/>
    <property type="match status" value="4"/>
</dbReference>
<dbReference type="PROSITE" id="PS51217">
    <property type="entry name" value="UVRD_HELICASE_CTER"/>
    <property type="match status" value="1"/>
</dbReference>
<dbReference type="InterPro" id="IPR011604">
    <property type="entry name" value="PDDEXK-like_dom_sf"/>
</dbReference>
<keyword evidence="5 15" id="KW-0347">Helicase</keyword>
<dbReference type="InterPro" id="IPR014016">
    <property type="entry name" value="UvrD-like_ATP-bd"/>
</dbReference>
<dbReference type="PANTHER" id="PTHR11070:SF2">
    <property type="entry name" value="ATP-DEPENDENT DNA HELICASE SRS2"/>
    <property type="match status" value="1"/>
</dbReference>
<dbReference type="InterPro" id="IPR027417">
    <property type="entry name" value="P-loop_NTPase"/>
</dbReference>
<dbReference type="GO" id="GO:0005829">
    <property type="term" value="C:cytosol"/>
    <property type="evidence" value="ECO:0007669"/>
    <property type="project" value="TreeGrafter"/>
</dbReference>
<dbReference type="Proteomes" id="UP000191110">
    <property type="component" value="Unassembled WGS sequence"/>
</dbReference>
<evidence type="ECO:0000259" key="16">
    <source>
        <dbReference type="PROSITE" id="PS51198"/>
    </source>
</evidence>
<dbReference type="Pfam" id="PF13361">
    <property type="entry name" value="UvrD_C"/>
    <property type="match status" value="1"/>
</dbReference>
<evidence type="ECO:0000256" key="6">
    <source>
        <dbReference type="ARBA" id="ARBA00022839"/>
    </source>
</evidence>
<dbReference type="Gene3D" id="1.10.486.10">
    <property type="entry name" value="PCRA, domain 4"/>
    <property type="match status" value="1"/>
</dbReference>
<evidence type="ECO:0000256" key="15">
    <source>
        <dbReference type="PROSITE-ProRule" id="PRU00560"/>
    </source>
</evidence>
<dbReference type="InterPro" id="IPR011335">
    <property type="entry name" value="Restrct_endonuc-II-like"/>
</dbReference>
<feature type="binding site" evidence="15">
    <location>
        <begin position="18"/>
        <end position="25"/>
    </location>
    <ligand>
        <name>ATP</name>
        <dbReference type="ChEBI" id="CHEBI:30616"/>
    </ligand>
</feature>
<evidence type="ECO:0000256" key="8">
    <source>
        <dbReference type="ARBA" id="ARBA00023125"/>
    </source>
</evidence>
<keyword evidence="7 15" id="KW-0067">ATP-binding</keyword>
<gene>
    <name evidence="18" type="ORF">BOW53_06830</name>
</gene>
<evidence type="ECO:0000256" key="9">
    <source>
        <dbReference type="ARBA" id="ARBA00023204"/>
    </source>
</evidence>
<dbReference type="Gene3D" id="3.90.320.10">
    <property type="match status" value="1"/>
</dbReference>
<evidence type="ECO:0000313" key="18">
    <source>
        <dbReference type="EMBL" id="OOZ40636.1"/>
    </source>
</evidence>
<keyword evidence="2 15" id="KW-0547">Nucleotide-binding</keyword>
<dbReference type="Pfam" id="PF00580">
    <property type="entry name" value="UvrD-helicase"/>
    <property type="match status" value="1"/>
</dbReference>
<evidence type="ECO:0000256" key="3">
    <source>
        <dbReference type="ARBA" id="ARBA00022763"/>
    </source>
</evidence>
<keyword evidence="1" id="KW-0540">Nuclease</keyword>
<evidence type="ECO:0000256" key="11">
    <source>
        <dbReference type="ARBA" id="ARBA00034617"/>
    </source>
</evidence>
<keyword evidence="3" id="KW-0227">DNA damage</keyword>
<keyword evidence="8" id="KW-0238">DNA-binding</keyword>
<dbReference type="EMBL" id="MPRL01000020">
    <property type="protein sequence ID" value="OOZ40636.1"/>
    <property type="molecule type" value="Genomic_DNA"/>
</dbReference>
<dbReference type="GO" id="GO:0033202">
    <property type="term" value="C:DNA helicase complex"/>
    <property type="evidence" value="ECO:0007669"/>
    <property type="project" value="TreeGrafter"/>
</dbReference>
<dbReference type="GO" id="GO:0005524">
    <property type="term" value="F:ATP binding"/>
    <property type="evidence" value="ECO:0007669"/>
    <property type="project" value="UniProtKB-UniRule"/>
</dbReference>
<dbReference type="InterPro" id="IPR000212">
    <property type="entry name" value="DNA_helicase_UvrD/REP"/>
</dbReference>
<dbReference type="PANTHER" id="PTHR11070">
    <property type="entry name" value="UVRD / RECB / PCRA DNA HELICASE FAMILY MEMBER"/>
    <property type="match status" value="1"/>
</dbReference>
<accession>A0A1T2L6S2</accession>
<keyword evidence="6" id="KW-0269">Exonuclease</keyword>
<dbReference type="OrthoDB" id="9810135at2"/>
<keyword evidence="10" id="KW-0413">Isomerase</keyword>
<proteinExistence type="predicted"/>
<keyword evidence="4 15" id="KW-0378">Hydrolase</keyword>
<keyword evidence="9" id="KW-0234">DNA repair</keyword>
<dbReference type="EC" id="5.6.2.4" evidence="12"/>
<evidence type="ECO:0000256" key="1">
    <source>
        <dbReference type="ARBA" id="ARBA00022722"/>
    </source>
</evidence>
<evidence type="ECO:0000256" key="10">
    <source>
        <dbReference type="ARBA" id="ARBA00023235"/>
    </source>
</evidence>
<organism evidence="18 19">
    <name type="scientific">Solemya pervernicosa gill symbiont</name>
    <dbReference type="NCBI Taxonomy" id="642797"/>
    <lineage>
        <taxon>Bacteria</taxon>
        <taxon>Pseudomonadati</taxon>
        <taxon>Pseudomonadota</taxon>
        <taxon>Gammaproteobacteria</taxon>
        <taxon>sulfur-oxidizing symbionts</taxon>
    </lineage>
</organism>
<dbReference type="GO" id="GO:0003677">
    <property type="term" value="F:DNA binding"/>
    <property type="evidence" value="ECO:0007669"/>
    <property type="project" value="UniProtKB-KW"/>
</dbReference>
<comment type="caution">
    <text evidence="18">The sequence shown here is derived from an EMBL/GenBank/DDBJ whole genome shotgun (WGS) entry which is preliminary data.</text>
</comment>
<feature type="domain" description="UvrD-like helicase ATP-binding" evidence="16">
    <location>
        <begin position="1"/>
        <end position="474"/>
    </location>
</feature>
<evidence type="ECO:0000256" key="4">
    <source>
        <dbReference type="ARBA" id="ARBA00022801"/>
    </source>
</evidence>
<evidence type="ECO:0000256" key="7">
    <source>
        <dbReference type="ARBA" id="ARBA00022840"/>
    </source>
</evidence>
<keyword evidence="19" id="KW-1185">Reference proteome</keyword>
<dbReference type="RefSeq" id="WP_078483339.1">
    <property type="nucleotide sequence ID" value="NZ_MPRL01000020.1"/>
</dbReference>
<evidence type="ECO:0000259" key="17">
    <source>
        <dbReference type="PROSITE" id="PS51217"/>
    </source>
</evidence>
<dbReference type="GO" id="GO:0043138">
    <property type="term" value="F:3'-5' DNA helicase activity"/>
    <property type="evidence" value="ECO:0007669"/>
    <property type="project" value="UniProtKB-EC"/>
</dbReference>
<evidence type="ECO:0000256" key="2">
    <source>
        <dbReference type="ARBA" id="ARBA00022741"/>
    </source>
</evidence>
<name>A0A1T2L6S2_9GAMM</name>
<sequence>METILDAINPNANATVSASAGTGKTWLLVSRTIRLLLDGYPAGGILAVTFTRKAAAEMESRLIERLREYVDLSDSALDDALHMIGISTDEQIRERARTLYERLLFSEHPIRITTFHAFCQEMLRSFPLEADVPPGFELLESSGLLEDEAWAALYEEASRNPDAALAQALDNLFEQCNGINSSHTALNSFLQHRGDWWAYTEACKDPIDTARQRLLDLLQIDPDLQPLDQLFNQPTMDALQHYTELLVMHDTKTNLSAAAKLADIRDETNPVTQRHQLLCEVLLTAKGEPRACKPSKARAKKMGEDGEDRFIALTTQLTQQLLACNDTLARIKSYRLSSAWYLAGSRLLDHYQRLKREQRLLDFTDLEWKSYQLLNNHEQSEWVQYKLDQRIEHLLIDEFQDTNPTQWQLILPLLQEMAAGSSERGRSVFLVGDKKQSIYRFRRAEPRLMESAAEWLEQNLAAHAFTMDASRRSAPAIINCVNHIFEETHLKQRIPSFSSHQTHHTELWGRVELLPLPQIEPPVEIERLGLRNPLLAPRPEQLAIRHLEEGRQIAARIKQLVEEQIPVGAKDEAHPLGHGDILILLRNRTHIHAYEEALREAEIPYIGDQRGTLLESLEIRDMVTLLETLITPFGNLSLAQILRSPLFAASDDDLITLASSNNWMQQLTTLAPTLEPGTPLARAHHWLSHWRALVGRLPVHDLLDRIYSEGNVIARYESAFPETLRPRVRANLTRFIELALEIDSGRYPSLSAFLARLRSLRSRSSEAPDEAPSGGGEPRVRLMTIHGSKGLEAPLVILADTINRPSSRNAYQPIVNWPAGEVRPSQFLLSGKSDRLDSISKTLLESESEAELREEANLLYVALTRARQQLLVSGTPPNRGDDLGWYGMIRTALEPHADVDDEGRLILSSGEQPNLAKPGSNKLSQKSVFDPLLNHPIRWTNSLVEIAPSRATAARSLSSDGDEDGRDRGLLIHRMLELLTQARVNSVEVKNRICSEFDMEPQDEILQQSFDEAQAVVDAAEHRAFFNSQNYLHAYSEAPISFKDDGVMVYGIIDRLVVTETEVIVIDYKSHRSATVEEDSLVEHYRPQIHLYCKGVGKLFPDKRVRGGLLFTAANRFRELTLE</sequence>
<protein>
    <recommendedName>
        <fullName evidence="12">DNA 3'-5' helicase</fullName>
        <ecNumber evidence="12">5.6.2.4</ecNumber>
    </recommendedName>
    <alternativeName>
        <fullName evidence="13">DNA 3'-5' helicase II</fullName>
    </alternativeName>
</protein>
<dbReference type="SUPFAM" id="SSF52980">
    <property type="entry name" value="Restriction endonuclease-like"/>
    <property type="match status" value="1"/>
</dbReference>
<evidence type="ECO:0000256" key="14">
    <source>
        <dbReference type="ARBA" id="ARBA00048988"/>
    </source>
</evidence>
<evidence type="ECO:0000256" key="13">
    <source>
        <dbReference type="ARBA" id="ARBA00034923"/>
    </source>
</evidence>
<evidence type="ECO:0000256" key="12">
    <source>
        <dbReference type="ARBA" id="ARBA00034808"/>
    </source>
</evidence>
<feature type="domain" description="UvrD-like helicase C-terminal" evidence="17">
    <location>
        <begin position="492"/>
        <end position="790"/>
    </location>
</feature>
<dbReference type="InterPro" id="IPR038726">
    <property type="entry name" value="PDDEXK_AddAB-type"/>
</dbReference>
<dbReference type="SUPFAM" id="SSF52540">
    <property type="entry name" value="P-loop containing nucleoside triphosphate hydrolases"/>
    <property type="match status" value="1"/>
</dbReference>
<comment type="catalytic activity">
    <reaction evidence="11">
        <text>Couples ATP hydrolysis with the unwinding of duplex DNA by translocating in the 3'-5' direction.</text>
        <dbReference type="EC" id="5.6.2.4"/>
    </reaction>
</comment>
<reference evidence="18 19" key="1">
    <citation type="submission" date="2016-11" db="EMBL/GenBank/DDBJ databases">
        <title>Mixed transmission modes and dynamic genome evolution in an obligate animal-bacterial symbiosis.</title>
        <authorList>
            <person name="Russell S.L."/>
            <person name="Corbett-Detig R.B."/>
            <person name="Cavanaugh C.M."/>
        </authorList>
    </citation>
    <scope>NUCLEOTIDE SEQUENCE [LARGE SCALE GENOMIC DNA]</scope>
    <source>
        <strain evidence="18">Sveles-Q1</strain>
    </source>
</reference>
<dbReference type="GO" id="GO:0004527">
    <property type="term" value="F:exonuclease activity"/>
    <property type="evidence" value="ECO:0007669"/>
    <property type="project" value="UniProtKB-KW"/>
</dbReference>
<comment type="catalytic activity">
    <reaction evidence="14">
        <text>ATP + H2O = ADP + phosphate + H(+)</text>
        <dbReference type="Rhea" id="RHEA:13065"/>
        <dbReference type="ChEBI" id="CHEBI:15377"/>
        <dbReference type="ChEBI" id="CHEBI:15378"/>
        <dbReference type="ChEBI" id="CHEBI:30616"/>
        <dbReference type="ChEBI" id="CHEBI:43474"/>
        <dbReference type="ChEBI" id="CHEBI:456216"/>
        <dbReference type="EC" id="5.6.2.4"/>
    </reaction>
</comment>
<dbReference type="Pfam" id="PF12705">
    <property type="entry name" value="PDDEXK_1"/>
    <property type="match status" value="1"/>
</dbReference>
<dbReference type="PROSITE" id="PS51198">
    <property type="entry name" value="UVRD_HELICASE_ATP_BIND"/>
    <property type="match status" value="1"/>
</dbReference>
<dbReference type="GO" id="GO:0000725">
    <property type="term" value="P:recombinational repair"/>
    <property type="evidence" value="ECO:0007669"/>
    <property type="project" value="TreeGrafter"/>
</dbReference>
<dbReference type="InterPro" id="IPR014017">
    <property type="entry name" value="DNA_helicase_UvrD-like_C"/>
</dbReference>
<dbReference type="AlphaFoldDB" id="A0A1T2L6S2"/>